<gene>
    <name evidence="2" type="ORF">HAX54_016626</name>
</gene>
<protein>
    <submittedName>
        <fullName evidence="2">Uncharacterized protein</fullName>
    </submittedName>
</protein>
<evidence type="ECO:0000313" key="2">
    <source>
        <dbReference type="EMBL" id="MCD7452452.1"/>
    </source>
</evidence>
<feature type="region of interest" description="Disordered" evidence="1">
    <location>
        <begin position="1"/>
        <end position="24"/>
    </location>
</feature>
<proteinExistence type="predicted"/>
<keyword evidence="3" id="KW-1185">Reference proteome</keyword>
<feature type="non-terminal residue" evidence="2">
    <location>
        <position position="51"/>
    </location>
</feature>
<reference evidence="2 3" key="1">
    <citation type="journal article" date="2021" name="BMC Genomics">
        <title>Datura genome reveals duplications of psychoactive alkaloid biosynthetic genes and high mutation rate following tissue culture.</title>
        <authorList>
            <person name="Rajewski A."/>
            <person name="Carter-House D."/>
            <person name="Stajich J."/>
            <person name="Litt A."/>
        </authorList>
    </citation>
    <scope>NUCLEOTIDE SEQUENCE [LARGE SCALE GENOMIC DNA]</scope>
    <source>
        <strain evidence="2">AR-01</strain>
    </source>
</reference>
<name>A0ABS8S0T5_DATST</name>
<accession>A0ABS8S0T5</accession>
<organism evidence="2 3">
    <name type="scientific">Datura stramonium</name>
    <name type="common">Jimsonweed</name>
    <name type="synonym">Common thornapple</name>
    <dbReference type="NCBI Taxonomy" id="4076"/>
    <lineage>
        <taxon>Eukaryota</taxon>
        <taxon>Viridiplantae</taxon>
        <taxon>Streptophyta</taxon>
        <taxon>Embryophyta</taxon>
        <taxon>Tracheophyta</taxon>
        <taxon>Spermatophyta</taxon>
        <taxon>Magnoliopsida</taxon>
        <taxon>eudicotyledons</taxon>
        <taxon>Gunneridae</taxon>
        <taxon>Pentapetalae</taxon>
        <taxon>asterids</taxon>
        <taxon>lamiids</taxon>
        <taxon>Solanales</taxon>
        <taxon>Solanaceae</taxon>
        <taxon>Solanoideae</taxon>
        <taxon>Datureae</taxon>
        <taxon>Datura</taxon>
    </lineage>
</organism>
<feature type="compositionally biased region" description="Low complexity" evidence="1">
    <location>
        <begin position="1"/>
        <end position="15"/>
    </location>
</feature>
<dbReference type="EMBL" id="JACEIK010000208">
    <property type="protein sequence ID" value="MCD7452452.1"/>
    <property type="molecule type" value="Genomic_DNA"/>
</dbReference>
<comment type="caution">
    <text evidence="2">The sequence shown here is derived from an EMBL/GenBank/DDBJ whole genome shotgun (WGS) entry which is preliminary data.</text>
</comment>
<sequence length="51" mass="5719">MAPKVNKGKSVVSSSRETKGQGELKRIQWRMQACHSNHQVIMGFYGSPSKK</sequence>
<dbReference type="Proteomes" id="UP000823775">
    <property type="component" value="Unassembled WGS sequence"/>
</dbReference>
<evidence type="ECO:0000313" key="3">
    <source>
        <dbReference type="Proteomes" id="UP000823775"/>
    </source>
</evidence>
<evidence type="ECO:0000256" key="1">
    <source>
        <dbReference type="SAM" id="MobiDB-lite"/>
    </source>
</evidence>